<dbReference type="InterPro" id="IPR032416">
    <property type="entry name" value="Peptidase_M24_C"/>
</dbReference>
<accession>A0ABP0GFV8</accession>
<dbReference type="InterPro" id="IPR029149">
    <property type="entry name" value="Creatin/AminoP/Spt16_N"/>
</dbReference>
<evidence type="ECO:0000256" key="3">
    <source>
        <dbReference type="ARBA" id="ARBA00022801"/>
    </source>
</evidence>
<dbReference type="InterPro" id="IPR001131">
    <property type="entry name" value="Peptidase_M24B_aminopep-P_CS"/>
</dbReference>
<evidence type="ECO:0000313" key="9">
    <source>
        <dbReference type="Proteomes" id="UP001642483"/>
    </source>
</evidence>
<dbReference type="Pfam" id="PF01321">
    <property type="entry name" value="Creatinase_N"/>
    <property type="match status" value="1"/>
</dbReference>
<keyword evidence="9" id="KW-1185">Reference proteome</keyword>
<dbReference type="InterPro" id="IPR050422">
    <property type="entry name" value="X-Pro_aminopeptidase_P"/>
</dbReference>
<evidence type="ECO:0000259" key="6">
    <source>
        <dbReference type="Pfam" id="PF01321"/>
    </source>
</evidence>
<keyword evidence="3" id="KW-0378">Hydrolase</keyword>
<dbReference type="Pfam" id="PF16188">
    <property type="entry name" value="Peptidase_M24_C"/>
    <property type="match status" value="1"/>
</dbReference>
<dbReference type="EMBL" id="CAWYQH010000119">
    <property type="protein sequence ID" value="CAK8690669.1"/>
    <property type="molecule type" value="Genomic_DNA"/>
</dbReference>
<sequence length="625" mass="70548">MSDRLLLGHTCKMKTKDTTNTLLKLRKVMASAIYTNHPLKAIIVPSSDAHQSEYLAECDLRRSFISGFTGSAGTAVITQKEAALWTDGRYFQQAEQELDTNWILMKMGLKDTPSIEDWLCSVLPEGSYVGVNPFLYSSSSWNKMKIALEKQGHRLLETTEDLVDQVWDNQPVAPATSLVTVQENVAGKTVREKLNDLRQRMIKNGVNWLVLTALDEVAWLYNMRASDIEYNPVFFAYSVVGFNSTHLFIHQNRITDEIKNHLTNDVTVHDYDSIIPFLEQNCSSEKTWLSTNSSHAIVSAIYQIYRVTTMYSPVSMTKCVKNPTEINGMTVANNRDAVALCRYFHWMDMEVPKGNVTECSAAAKSLEFRQQEDGFVSLSFATISSSGPTGSIIHYCPNKDDDKPVKADQLYLCDSGAQYRNGTTDTTRTMHFGTPSQHEKDCFTRVLKGHIALASVVFPEGAKGFWLDTLARMHLWKAGLDYRHGTGHGVGSFLNVHEGPVGCYIGNSSRVVPFAAEVDLKPGMVITDEPGYYEDGKFGIRIENALLCKKAETQHNFDGKEFYTFESLALIPIQQKMIDRSLLTEDEISWLNAYHHRCREVVGNMLKQRGYEATFEWLMKETQPF</sequence>
<evidence type="ECO:0000313" key="8">
    <source>
        <dbReference type="EMBL" id="CAK8690669.1"/>
    </source>
</evidence>
<dbReference type="Gene3D" id="3.90.230.10">
    <property type="entry name" value="Creatinase/methionine aminopeptidase superfamily"/>
    <property type="match status" value="1"/>
</dbReference>
<name>A0ABP0GFV8_CLALP</name>
<dbReference type="Pfam" id="PF16189">
    <property type="entry name" value="Creatinase_N_2"/>
    <property type="match status" value="1"/>
</dbReference>
<evidence type="ECO:0000256" key="4">
    <source>
        <dbReference type="RuleBase" id="RU000590"/>
    </source>
</evidence>
<feature type="domain" description="Peptidase M24" evidence="5">
    <location>
        <begin position="328"/>
        <end position="549"/>
    </location>
</feature>
<dbReference type="Gene3D" id="3.40.350.10">
    <property type="entry name" value="Creatinase/prolidase N-terminal domain"/>
    <property type="match status" value="2"/>
</dbReference>
<dbReference type="PROSITE" id="PS00491">
    <property type="entry name" value="PROLINE_PEPTIDASE"/>
    <property type="match status" value="1"/>
</dbReference>
<dbReference type="SUPFAM" id="SSF53092">
    <property type="entry name" value="Creatinase/prolidase N-terminal domain"/>
    <property type="match status" value="1"/>
</dbReference>
<evidence type="ECO:0008006" key="10">
    <source>
        <dbReference type="Google" id="ProtNLM"/>
    </source>
</evidence>
<evidence type="ECO:0000256" key="2">
    <source>
        <dbReference type="ARBA" id="ARBA00022723"/>
    </source>
</evidence>
<evidence type="ECO:0000259" key="7">
    <source>
        <dbReference type="Pfam" id="PF16188"/>
    </source>
</evidence>
<comment type="similarity">
    <text evidence="1 4">Belongs to the peptidase M24B family.</text>
</comment>
<dbReference type="PANTHER" id="PTHR43763:SF6">
    <property type="entry name" value="XAA-PRO AMINOPEPTIDASE 1"/>
    <property type="match status" value="1"/>
</dbReference>
<keyword evidence="2 4" id="KW-0479">Metal-binding</keyword>
<dbReference type="InterPro" id="IPR036005">
    <property type="entry name" value="Creatinase/aminopeptidase-like"/>
</dbReference>
<dbReference type="InterPro" id="IPR033740">
    <property type="entry name" value="Pept_M24B"/>
</dbReference>
<dbReference type="InterPro" id="IPR000587">
    <property type="entry name" value="Creatinase_N"/>
</dbReference>
<dbReference type="Pfam" id="PF00557">
    <property type="entry name" value="Peptidase_M24"/>
    <property type="match status" value="1"/>
</dbReference>
<gene>
    <name evidence="8" type="ORF">CVLEPA_LOCUS23255</name>
</gene>
<dbReference type="InterPro" id="IPR000994">
    <property type="entry name" value="Pept_M24"/>
</dbReference>
<feature type="domain" description="Creatinase N-terminal" evidence="6">
    <location>
        <begin position="39"/>
        <end position="148"/>
    </location>
</feature>
<protein>
    <recommendedName>
        <fullName evidence="10">Xaa-Pro aminopeptidase 1</fullName>
    </recommendedName>
</protein>
<dbReference type="SUPFAM" id="SSF55920">
    <property type="entry name" value="Creatinase/aminopeptidase"/>
    <property type="match status" value="1"/>
</dbReference>
<dbReference type="PANTHER" id="PTHR43763">
    <property type="entry name" value="XAA-PRO AMINOPEPTIDASE 1"/>
    <property type="match status" value="1"/>
</dbReference>
<dbReference type="CDD" id="cd01085">
    <property type="entry name" value="APP"/>
    <property type="match status" value="1"/>
</dbReference>
<evidence type="ECO:0000256" key="1">
    <source>
        <dbReference type="ARBA" id="ARBA00008766"/>
    </source>
</evidence>
<feature type="domain" description="Peptidase M24 C-terminal" evidence="7">
    <location>
        <begin position="561"/>
        <end position="625"/>
    </location>
</feature>
<proteinExistence type="inferred from homology"/>
<organism evidence="8 9">
    <name type="scientific">Clavelina lepadiformis</name>
    <name type="common">Light-bulb sea squirt</name>
    <name type="synonym">Ascidia lepadiformis</name>
    <dbReference type="NCBI Taxonomy" id="159417"/>
    <lineage>
        <taxon>Eukaryota</taxon>
        <taxon>Metazoa</taxon>
        <taxon>Chordata</taxon>
        <taxon>Tunicata</taxon>
        <taxon>Ascidiacea</taxon>
        <taxon>Aplousobranchia</taxon>
        <taxon>Clavelinidae</taxon>
        <taxon>Clavelina</taxon>
    </lineage>
</organism>
<reference evidence="8 9" key="1">
    <citation type="submission" date="2024-02" db="EMBL/GenBank/DDBJ databases">
        <authorList>
            <person name="Daric V."/>
            <person name="Darras S."/>
        </authorList>
    </citation>
    <scope>NUCLEOTIDE SEQUENCE [LARGE SCALE GENOMIC DNA]</scope>
</reference>
<dbReference type="Proteomes" id="UP001642483">
    <property type="component" value="Unassembled WGS sequence"/>
</dbReference>
<comment type="caution">
    <text evidence="8">The sequence shown here is derived from an EMBL/GenBank/DDBJ whole genome shotgun (WGS) entry which is preliminary data.</text>
</comment>
<evidence type="ECO:0000259" key="5">
    <source>
        <dbReference type="Pfam" id="PF00557"/>
    </source>
</evidence>